<evidence type="ECO:0000313" key="2">
    <source>
        <dbReference type="Proteomes" id="UP000215914"/>
    </source>
</evidence>
<keyword evidence="2" id="KW-1185">Reference proteome</keyword>
<dbReference type="AlphaFoldDB" id="A0A9K3JLD9"/>
<protein>
    <recommendedName>
        <fullName evidence="3">Transposase, Ptta/En/Spm, plant</fullName>
    </recommendedName>
</protein>
<evidence type="ECO:0008006" key="3">
    <source>
        <dbReference type="Google" id="ProtNLM"/>
    </source>
</evidence>
<evidence type="ECO:0000313" key="1">
    <source>
        <dbReference type="EMBL" id="KAF5817224.1"/>
    </source>
</evidence>
<accession>A0A9K3JLD9</accession>
<dbReference type="EMBL" id="MNCJ02000317">
    <property type="protein sequence ID" value="KAF5817224.1"/>
    <property type="molecule type" value="Genomic_DNA"/>
</dbReference>
<name>A0A9K3JLD9_HELAN</name>
<gene>
    <name evidence="1" type="ORF">HanXRQr2_Chr02g0050431</name>
</gene>
<proteinExistence type="predicted"/>
<organism evidence="1 2">
    <name type="scientific">Helianthus annuus</name>
    <name type="common">Common sunflower</name>
    <dbReference type="NCBI Taxonomy" id="4232"/>
    <lineage>
        <taxon>Eukaryota</taxon>
        <taxon>Viridiplantae</taxon>
        <taxon>Streptophyta</taxon>
        <taxon>Embryophyta</taxon>
        <taxon>Tracheophyta</taxon>
        <taxon>Spermatophyta</taxon>
        <taxon>Magnoliopsida</taxon>
        <taxon>eudicotyledons</taxon>
        <taxon>Gunneridae</taxon>
        <taxon>Pentapetalae</taxon>
        <taxon>asterids</taxon>
        <taxon>campanulids</taxon>
        <taxon>Asterales</taxon>
        <taxon>Asteraceae</taxon>
        <taxon>Asteroideae</taxon>
        <taxon>Heliantheae alliance</taxon>
        <taxon>Heliantheae</taxon>
        <taxon>Helianthus</taxon>
    </lineage>
</organism>
<dbReference type="Proteomes" id="UP000215914">
    <property type="component" value="Unassembled WGS sequence"/>
</dbReference>
<reference evidence="1" key="1">
    <citation type="journal article" date="2017" name="Nature">
        <title>The sunflower genome provides insights into oil metabolism, flowering and Asterid evolution.</title>
        <authorList>
            <person name="Badouin H."/>
            <person name="Gouzy J."/>
            <person name="Grassa C.J."/>
            <person name="Murat F."/>
            <person name="Staton S.E."/>
            <person name="Cottret L."/>
            <person name="Lelandais-Briere C."/>
            <person name="Owens G.L."/>
            <person name="Carrere S."/>
            <person name="Mayjonade B."/>
            <person name="Legrand L."/>
            <person name="Gill N."/>
            <person name="Kane N.C."/>
            <person name="Bowers J.E."/>
            <person name="Hubner S."/>
            <person name="Bellec A."/>
            <person name="Berard A."/>
            <person name="Berges H."/>
            <person name="Blanchet N."/>
            <person name="Boniface M.C."/>
            <person name="Brunel D."/>
            <person name="Catrice O."/>
            <person name="Chaidir N."/>
            <person name="Claudel C."/>
            <person name="Donnadieu C."/>
            <person name="Faraut T."/>
            <person name="Fievet G."/>
            <person name="Helmstetter N."/>
            <person name="King M."/>
            <person name="Knapp S.J."/>
            <person name="Lai Z."/>
            <person name="Le Paslier M.C."/>
            <person name="Lippi Y."/>
            <person name="Lorenzon L."/>
            <person name="Mandel J.R."/>
            <person name="Marage G."/>
            <person name="Marchand G."/>
            <person name="Marquand E."/>
            <person name="Bret-Mestries E."/>
            <person name="Morien E."/>
            <person name="Nambeesan S."/>
            <person name="Nguyen T."/>
            <person name="Pegot-Espagnet P."/>
            <person name="Pouilly N."/>
            <person name="Raftis F."/>
            <person name="Sallet E."/>
            <person name="Schiex T."/>
            <person name="Thomas J."/>
            <person name="Vandecasteele C."/>
            <person name="Vares D."/>
            <person name="Vear F."/>
            <person name="Vautrin S."/>
            <person name="Crespi M."/>
            <person name="Mangin B."/>
            <person name="Burke J.M."/>
            <person name="Salse J."/>
            <person name="Munos S."/>
            <person name="Vincourt P."/>
            <person name="Rieseberg L.H."/>
            <person name="Langlade N.B."/>
        </authorList>
    </citation>
    <scope>NUCLEOTIDE SEQUENCE</scope>
    <source>
        <tissue evidence="1">Leaves</tissue>
    </source>
</reference>
<reference evidence="1" key="2">
    <citation type="submission" date="2020-06" db="EMBL/GenBank/DDBJ databases">
        <title>Helianthus annuus Genome sequencing and assembly Release 2.</title>
        <authorList>
            <person name="Gouzy J."/>
            <person name="Langlade N."/>
            <person name="Munos S."/>
        </authorList>
    </citation>
    <scope>NUCLEOTIDE SEQUENCE</scope>
    <source>
        <tissue evidence="1">Leaves</tissue>
    </source>
</reference>
<sequence length="161" mass="19159">MFSREAGIYMWRAISFDKIGWDAVKQHYKDAVMNHLRENFNLDEVERDYDAKNLKGGIRTVLMKPYNDRKFEARQLFDSKGGYDDLESARAYHPVDMPYENWLRTIEGFWQENYIKKSKANKKVRDKQQFPYRGGTSSYGSTAYKNVMFYVCVRVCKILFI</sequence>
<dbReference type="Gramene" id="mRNA:HanXRQr2_Chr02g0050431">
    <property type="protein sequence ID" value="mRNA:HanXRQr2_Chr02g0050431"/>
    <property type="gene ID" value="HanXRQr2_Chr02g0050431"/>
</dbReference>
<comment type="caution">
    <text evidence="1">The sequence shown here is derived from an EMBL/GenBank/DDBJ whole genome shotgun (WGS) entry which is preliminary data.</text>
</comment>